<organism evidence="2">
    <name type="scientific">Cryptosporidium canis</name>
    <dbReference type="NCBI Taxonomy" id="195482"/>
    <lineage>
        <taxon>Eukaryota</taxon>
        <taxon>Sar</taxon>
        <taxon>Alveolata</taxon>
        <taxon>Apicomplexa</taxon>
        <taxon>Conoidasida</taxon>
        <taxon>Coccidia</taxon>
        <taxon>Eucoccidiorida</taxon>
        <taxon>Eimeriorina</taxon>
        <taxon>Cryptosporidiidae</taxon>
        <taxon>Cryptosporidium</taxon>
    </lineage>
</organism>
<dbReference type="PANTHER" id="PTHR13304">
    <property type="entry name" value="GLYCOSYLPHOSPHATIDYLINOSITOL ANCHOR ATTACHMENT 1 PROTEIN"/>
    <property type="match status" value="1"/>
</dbReference>
<dbReference type="GO" id="GO:0016255">
    <property type="term" value="P:attachment of GPI anchor to protein"/>
    <property type="evidence" value="ECO:0007669"/>
    <property type="project" value="TreeGrafter"/>
</dbReference>
<dbReference type="AlphaFoldDB" id="A0A9D5DKK3"/>
<feature type="transmembrane region" description="Helical" evidence="1">
    <location>
        <begin position="7"/>
        <end position="26"/>
    </location>
</feature>
<comment type="caution">
    <text evidence="2">The sequence shown here is derived from an EMBL/GenBank/DDBJ whole genome shotgun (WGS) entry which is preliminary data.</text>
</comment>
<name>A0A9D5DKK3_9CRYT</name>
<proteinExistence type="predicted"/>
<dbReference type="PANTHER" id="PTHR13304:SF0">
    <property type="entry name" value="GLYCOSYLPHOSPHATIDYLINOSITOL ANCHOR ATTACHMENT 1 PROTEIN"/>
    <property type="match status" value="1"/>
</dbReference>
<evidence type="ECO:0000256" key="1">
    <source>
        <dbReference type="SAM" id="Phobius"/>
    </source>
</evidence>
<dbReference type="EMBL" id="JAPCXC010000090">
    <property type="protein sequence ID" value="KAJ1605746.1"/>
    <property type="molecule type" value="Genomic_DNA"/>
</dbReference>
<feature type="transmembrane region" description="Helical" evidence="1">
    <location>
        <begin position="343"/>
        <end position="365"/>
    </location>
</feature>
<dbReference type="GO" id="GO:0042765">
    <property type="term" value="C:GPI-anchor transamidase complex"/>
    <property type="evidence" value="ECO:0007669"/>
    <property type="project" value="InterPro"/>
</dbReference>
<sequence>MLSYIGLIKLFLLLNGIIFLLSLPGLDRVTEVKENGFSEGVNKASIDQNIIFYYKKVTQEVLTSQKSNSTELITDTLTNAILRESHCSGCGDSDDIEIIKGHEYISAIVPSNRGDSSEAIVISVSFPWGRESGNVLGSVAGLIIPLSRHFGKIHWSSKDIILLFTDSNIPNSMGISTFIKDLSTNQNLIKHNGRIRTALCVEVLSLSPKKILIDIESMDGLQTNQDFPNAIIREIESYFAYPPVYIGTRTFWDSITRQAFNGGSNKPHSRFLQNNINSFTLSFVDEIVVDSSGSNSPSSNSYEKNEFISIFPIQYFEIYKILEGITKIQSNLHDELHQSIGSYYYTSYYSVLSFGFYLIPLLLIWNNSYSIPNFIKFLNSTLNQTFTREYRLLSIRMSPLHYRRCIFEILAHNFILIVFIHCNGYLFNKKDN</sequence>
<dbReference type="InterPro" id="IPR007246">
    <property type="entry name" value="Gaa1"/>
</dbReference>
<gene>
    <name evidence="2" type="ORF">OJ253_3025</name>
</gene>
<keyword evidence="1" id="KW-0812">Transmembrane</keyword>
<reference evidence="2" key="1">
    <citation type="submission" date="2022-10" db="EMBL/GenBank/DDBJ databases">
        <title>Adaptive evolution leads to modifications in subtelomeric GC content in a zoonotic Cryptosporidium species.</title>
        <authorList>
            <person name="Li J."/>
            <person name="Feng Y."/>
            <person name="Xiao L."/>
        </authorList>
    </citation>
    <scope>NUCLEOTIDE SEQUENCE</scope>
    <source>
        <strain evidence="2">33844</strain>
    </source>
</reference>
<keyword evidence="1" id="KW-0472">Membrane</keyword>
<dbReference type="Pfam" id="PF04114">
    <property type="entry name" value="Gaa1"/>
    <property type="match status" value="1"/>
</dbReference>
<keyword evidence="1" id="KW-1133">Transmembrane helix</keyword>
<dbReference type="Proteomes" id="UP001067231">
    <property type="component" value="Unassembled WGS sequence"/>
</dbReference>
<evidence type="ECO:0000313" key="2">
    <source>
        <dbReference type="EMBL" id="KAJ1605746.1"/>
    </source>
</evidence>
<dbReference type="OrthoDB" id="445301at2759"/>
<protein>
    <submittedName>
        <fullName evidence="2">Uncharacterized protein</fullName>
    </submittedName>
</protein>
<feature type="transmembrane region" description="Helical" evidence="1">
    <location>
        <begin position="405"/>
        <end position="427"/>
    </location>
</feature>
<accession>A0A9D5DKK3</accession>